<reference evidence="1 2" key="1">
    <citation type="submission" date="2024-11" db="EMBL/GenBank/DDBJ databases">
        <title>Chromosome-level genome assembly of the freshwater bivalve Anodonta woodiana.</title>
        <authorList>
            <person name="Chen X."/>
        </authorList>
    </citation>
    <scope>NUCLEOTIDE SEQUENCE [LARGE SCALE GENOMIC DNA]</scope>
    <source>
        <strain evidence="1">MN2024</strain>
        <tissue evidence="1">Gills</tissue>
    </source>
</reference>
<protein>
    <submittedName>
        <fullName evidence="1">Uncharacterized protein</fullName>
    </submittedName>
</protein>
<name>A0ABD3XKN0_SINWO</name>
<dbReference type="AlphaFoldDB" id="A0ABD3XKN0"/>
<comment type="caution">
    <text evidence="1">The sequence shown here is derived from an EMBL/GenBank/DDBJ whole genome shotgun (WGS) entry which is preliminary data.</text>
</comment>
<gene>
    <name evidence="1" type="ORF">ACJMK2_026627</name>
</gene>
<organism evidence="1 2">
    <name type="scientific">Sinanodonta woodiana</name>
    <name type="common">Chinese pond mussel</name>
    <name type="synonym">Anodonta woodiana</name>
    <dbReference type="NCBI Taxonomy" id="1069815"/>
    <lineage>
        <taxon>Eukaryota</taxon>
        <taxon>Metazoa</taxon>
        <taxon>Spiralia</taxon>
        <taxon>Lophotrochozoa</taxon>
        <taxon>Mollusca</taxon>
        <taxon>Bivalvia</taxon>
        <taxon>Autobranchia</taxon>
        <taxon>Heteroconchia</taxon>
        <taxon>Palaeoheterodonta</taxon>
        <taxon>Unionida</taxon>
        <taxon>Unionoidea</taxon>
        <taxon>Unionidae</taxon>
        <taxon>Unioninae</taxon>
        <taxon>Sinanodonta</taxon>
    </lineage>
</organism>
<dbReference type="EMBL" id="JBJQND010000002">
    <property type="protein sequence ID" value="KAL3886647.1"/>
    <property type="molecule type" value="Genomic_DNA"/>
</dbReference>
<accession>A0ABD3XKN0</accession>
<evidence type="ECO:0000313" key="1">
    <source>
        <dbReference type="EMBL" id="KAL3886647.1"/>
    </source>
</evidence>
<dbReference type="Proteomes" id="UP001634394">
    <property type="component" value="Unassembled WGS sequence"/>
</dbReference>
<keyword evidence="2" id="KW-1185">Reference proteome</keyword>
<sequence>MTEIAKFHIYLVCSVETLTTPDIAFEDISDSSECIFYTGIPDSNTIRLVVETLNDAGVYTQRNEDGNNSGPTHILRPMDEFILVLIGLRLGLLLQDLA</sequence>
<evidence type="ECO:0000313" key="2">
    <source>
        <dbReference type="Proteomes" id="UP001634394"/>
    </source>
</evidence>
<proteinExistence type="predicted"/>